<evidence type="ECO:0000313" key="3">
    <source>
        <dbReference type="EMBL" id="GIQ91131.1"/>
    </source>
</evidence>
<dbReference type="EMBL" id="BDIP01007199">
    <property type="protein sequence ID" value="GIQ91131.1"/>
    <property type="molecule type" value="Genomic_DNA"/>
</dbReference>
<keyword evidence="2" id="KW-1133">Transmembrane helix</keyword>
<feature type="compositionally biased region" description="Basic and acidic residues" evidence="1">
    <location>
        <begin position="7"/>
        <end position="22"/>
    </location>
</feature>
<proteinExistence type="predicted"/>
<protein>
    <submittedName>
        <fullName evidence="3">Uncharacterized protein</fullName>
    </submittedName>
</protein>
<reference evidence="3 4" key="1">
    <citation type="journal article" date="2018" name="PLoS ONE">
        <title>The draft genome of Kipferlia bialata reveals reductive genome evolution in fornicate parasites.</title>
        <authorList>
            <person name="Tanifuji G."/>
            <person name="Takabayashi S."/>
            <person name="Kume K."/>
            <person name="Takagi M."/>
            <person name="Nakayama T."/>
            <person name="Kamikawa R."/>
            <person name="Inagaki Y."/>
            <person name="Hashimoto T."/>
        </authorList>
    </citation>
    <scope>NUCLEOTIDE SEQUENCE [LARGE SCALE GENOMIC DNA]</scope>
    <source>
        <strain evidence="3">NY0173</strain>
    </source>
</reference>
<feature type="region of interest" description="Disordered" evidence="1">
    <location>
        <begin position="1"/>
        <end position="33"/>
    </location>
</feature>
<keyword evidence="2" id="KW-0472">Membrane</keyword>
<evidence type="ECO:0000256" key="2">
    <source>
        <dbReference type="SAM" id="Phobius"/>
    </source>
</evidence>
<name>A0A9K3DAK5_9EUKA</name>
<keyword evidence="2" id="KW-0812">Transmembrane</keyword>
<feature type="transmembrane region" description="Helical" evidence="2">
    <location>
        <begin position="42"/>
        <end position="60"/>
    </location>
</feature>
<evidence type="ECO:0000256" key="1">
    <source>
        <dbReference type="SAM" id="MobiDB-lite"/>
    </source>
</evidence>
<gene>
    <name evidence="3" type="ORF">KIPB_014235</name>
</gene>
<comment type="caution">
    <text evidence="3">The sequence shown here is derived from an EMBL/GenBank/DDBJ whole genome shotgun (WGS) entry which is preliminary data.</text>
</comment>
<dbReference type="AlphaFoldDB" id="A0A9K3DAK5"/>
<sequence>MVCGAGSHEHKPGSGSDAEPKDTAVSTSDPDPYPRWFVSGPGALYVCTAYVLCIAGMMVVRMAVVGTHRVQLLVYGADLTCLGCGCALARIVRPGVTVHPLTPLLVSRYVFVLYLSVLLGYSLIFINN</sequence>
<organism evidence="3 4">
    <name type="scientific">Kipferlia bialata</name>
    <dbReference type="NCBI Taxonomy" id="797122"/>
    <lineage>
        <taxon>Eukaryota</taxon>
        <taxon>Metamonada</taxon>
        <taxon>Carpediemonas-like organisms</taxon>
        <taxon>Kipferlia</taxon>
    </lineage>
</organism>
<feature type="transmembrane region" description="Helical" evidence="2">
    <location>
        <begin position="104"/>
        <end position="126"/>
    </location>
</feature>
<evidence type="ECO:0000313" key="4">
    <source>
        <dbReference type="Proteomes" id="UP000265618"/>
    </source>
</evidence>
<accession>A0A9K3DAK5</accession>
<dbReference type="Proteomes" id="UP000265618">
    <property type="component" value="Unassembled WGS sequence"/>
</dbReference>
<feature type="transmembrane region" description="Helical" evidence="2">
    <location>
        <begin position="72"/>
        <end position="92"/>
    </location>
</feature>
<keyword evidence="4" id="KW-1185">Reference proteome</keyword>